<feature type="transmembrane region" description="Helical" evidence="1">
    <location>
        <begin position="314"/>
        <end position="333"/>
    </location>
</feature>
<feature type="transmembrane region" description="Helical" evidence="1">
    <location>
        <begin position="178"/>
        <end position="196"/>
    </location>
</feature>
<evidence type="ECO:0000313" key="2">
    <source>
        <dbReference type="EMBL" id="MFD2043486.1"/>
    </source>
</evidence>
<evidence type="ECO:0008006" key="4">
    <source>
        <dbReference type="Google" id="ProtNLM"/>
    </source>
</evidence>
<evidence type="ECO:0000256" key="1">
    <source>
        <dbReference type="SAM" id="Phobius"/>
    </source>
</evidence>
<dbReference type="Proteomes" id="UP001597383">
    <property type="component" value="Unassembled WGS sequence"/>
</dbReference>
<feature type="transmembrane region" description="Helical" evidence="1">
    <location>
        <begin position="283"/>
        <end position="302"/>
    </location>
</feature>
<feature type="transmembrane region" description="Helical" evidence="1">
    <location>
        <begin position="21"/>
        <end position="38"/>
    </location>
</feature>
<accession>A0ABW4VXJ9</accession>
<name>A0ABW4VXJ9_9BACI</name>
<keyword evidence="3" id="KW-1185">Reference proteome</keyword>
<keyword evidence="1" id="KW-0472">Membrane</keyword>
<gene>
    <name evidence="2" type="ORF">ACFSJF_04245</name>
</gene>
<dbReference type="EMBL" id="JBHUHQ010000009">
    <property type="protein sequence ID" value="MFD2043486.1"/>
    <property type="molecule type" value="Genomic_DNA"/>
</dbReference>
<evidence type="ECO:0000313" key="3">
    <source>
        <dbReference type="Proteomes" id="UP001597383"/>
    </source>
</evidence>
<feature type="transmembrane region" description="Helical" evidence="1">
    <location>
        <begin position="227"/>
        <end position="248"/>
    </location>
</feature>
<keyword evidence="1" id="KW-0812">Transmembrane</keyword>
<feature type="transmembrane region" description="Helical" evidence="1">
    <location>
        <begin position="378"/>
        <end position="399"/>
    </location>
</feature>
<keyword evidence="1" id="KW-1133">Transmembrane helix</keyword>
<organism evidence="2 3">
    <name type="scientific">Ornithinibacillus salinisoli</name>
    <dbReference type="NCBI Taxonomy" id="1848459"/>
    <lineage>
        <taxon>Bacteria</taxon>
        <taxon>Bacillati</taxon>
        <taxon>Bacillota</taxon>
        <taxon>Bacilli</taxon>
        <taxon>Bacillales</taxon>
        <taxon>Bacillaceae</taxon>
        <taxon>Ornithinibacillus</taxon>
    </lineage>
</organism>
<proteinExistence type="predicted"/>
<protein>
    <recommendedName>
        <fullName evidence="4">ABC transporter permease</fullName>
    </recommendedName>
</protein>
<sequence>MNKSMIIHEFKMISKSKKNNLFIIALISIILSYCFLVLPSKVTPDSFDSMEMEQEIKNLEASQDGKIARGATGFVDMAGRSPYAEDAYAYKVQSRIVTAFEDQNFNRFIHLRMKGFGFNEMNISRDWMLISNAPFPALDDGRDHSLRSLRYQGYLDANIPITYEMIEQKTALQTIQNFLMGTTAFMILFCAIYFSSDMISKDRQHRTILQGIPTGWYRLINIKSSVAFMYTIFILTVLLLLATVIISIQNGFGSFKLPVPVTQPSSDTDHFGYQFSEYDTVSIAKFLLLALGIIPILVYLFIRLNAILGLLFKNSWLVLMFGTVILFSERIYYSRTLTELFGIDISNLPLTYFDFGRVISGEKYYLVHLESITYEKGILVLLITILILEIILFVVSRIVNKRRFYQAA</sequence>
<reference evidence="3" key="1">
    <citation type="journal article" date="2019" name="Int. J. Syst. Evol. Microbiol.">
        <title>The Global Catalogue of Microorganisms (GCM) 10K type strain sequencing project: providing services to taxonomists for standard genome sequencing and annotation.</title>
        <authorList>
            <consortium name="The Broad Institute Genomics Platform"/>
            <consortium name="The Broad Institute Genome Sequencing Center for Infectious Disease"/>
            <person name="Wu L."/>
            <person name="Ma J."/>
        </authorList>
    </citation>
    <scope>NUCLEOTIDE SEQUENCE [LARGE SCALE GENOMIC DNA]</scope>
    <source>
        <strain evidence="3">R28</strain>
    </source>
</reference>
<comment type="caution">
    <text evidence="2">The sequence shown here is derived from an EMBL/GenBank/DDBJ whole genome shotgun (WGS) entry which is preliminary data.</text>
</comment>
<dbReference type="RefSeq" id="WP_377555212.1">
    <property type="nucleotide sequence ID" value="NZ_JBHUHQ010000009.1"/>
</dbReference>